<dbReference type="Proteomes" id="UP001164746">
    <property type="component" value="Chromosome 7"/>
</dbReference>
<sequence length="158" mass="16845">MARKNEDQYFNSKQDSIFGSSLLTYLGSCVFFHAAITEWTSSAPSLAATNADGTIIASETIADNSPVGTILFKATPVASGGTASYALTTDANGKGTISSTGVVTLAIDQLIYFETTPTLVEVEQTPTVTKPQLSRLPVLPLVIKTTPQQVRHLDLHRN</sequence>
<evidence type="ECO:0000313" key="2">
    <source>
        <dbReference type="Proteomes" id="UP001164746"/>
    </source>
</evidence>
<evidence type="ECO:0000313" key="1">
    <source>
        <dbReference type="EMBL" id="WAR10403.1"/>
    </source>
</evidence>
<gene>
    <name evidence="1" type="ORF">MAR_035479</name>
</gene>
<proteinExistence type="predicted"/>
<dbReference type="EMBL" id="CP111018">
    <property type="protein sequence ID" value="WAR10403.1"/>
    <property type="molecule type" value="Genomic_DNA"/>
</dbReference>
<accession>A0ABY7EP90</accession>
<organism evidence="1 2">
    <name type="scientific">Mya arenaria</name>
    <name type="common">Soft-shell clam</name>
    <dbReference type="NCBI Taxonomy" id="6604"/>
    <lineage>
        <taxon>Eukaryota</taxon>
        <taxon>Metazoa</taxon>
        <taxon>Spiralia</taxon>
        <taxon>Lophotrochozoa</taxon>
        <taxon>Mollusca</taxon>
        <taxon>Bivalvia</taxon>
        <taxon>Autobranchia</taxon>
        <taxon>Heteroconchia</taxon>
        <taxon>Euheterodonta</taxon>
        <taxon>Imparidentia</taxon>
        <taxon>Neoheterodontei</taxon>
        <taxon>Myida</taxon>
        <taxon>Myoidea</taxon>
        <taxon>Myidae</taxon>
        <taxon>Mya</taxon>
    </lineage>
</organism>
<protein>
    <submittedName>
        <fullName evidence="1">Uncharacterized protein</fullName>
    </submittedName>
</protein>
<name>A0ABY7EP90_MYAAR</name>
<keyword evidence="2" id="KW-1185">Reference proteome</keyword>
<reference evidence="1" key="1">
    <citation type="submission" date="2022-11" db="EMBL/GenBank/DDBJ databases">
        <title>Centuries of genome instability and evolution in soft-shell clam transmissible cancer (bioRxiv).</title>
        <authorList>
            <person name="Hart S.F.M."/>
            <person name="Yonemitsu M.A."/>
            <person name="Giersch R.M."/>
            <person name="Beal B.F."/>
            <person name="Arriagada G."/>
            <person name="Davis B.W."/>
            <person name="Ostrander E.A."/>
            <person name="Goff S.P."/>
            <person name="Metzger M.J."/>
        </authorList>
    </citation>
    <scope>NUCLEOTIDE SEQUENCE</scope>
    <source>
        <strain evidence="1">MELC-2E11</strain>
        <tissue evidence="1">Siphon/mantle</tissue>
    </source>
</reference>